<feature type="compositionally biased region" description="Low complexity" evidence="1">
    <location>
        <begin position="123"/>
        <end position="139"/>
    </location>
</feature>
<dbReference type="STRING" id="1705.CA21670_01500"/>
<evidence type="ECO:0000313" key="6">
    <source>
        <dbReference type="Proteomes" id="UP000544551"/>
    </source>
</evidence>
<reference evidence="5" key="2">
    <citation type="submission" date="2016-02" db="EMBL/GenBank/DDBJ databases">
        <authorList>
            <person name="Kaur G."/>
            <person name="Nair G.R."/>
            <person name="Mayilraj S."/>
        </authorList>
    </citation>
    <scope>NUCLEOTIDE SEQUENCE [LARGE SCALE GENOMIC DNA]</scope>
    <source>
        <strain evidence="5">GA-15</strain>
    </source>
</reference>
<dbReference type="KEGG" id="csta:CSTAT_02205"/>
<evidence type="ECO:0000256" key="2">
    <source>
        <dbReference type="SAM" id="Phobius"/>
    </source>
</evidence>
<proteinExistence type="predicted"/>
<accession>A0A0X8VCE0</accession>
<feature type="transmembrane region" description="Helical" evidence="2">
    <location>
        <begin position="64"/>
        <end position="86"/>
    </location>
</feature>
<dbReference type="Proteomes" id="UP000544551">
    <property type="component" value="Unassembled WGS sequence"/>
</dbReference>
<dbReference type="AlphaFoldDB" id="A0A0X8VCE0"/>
<feature type="compositionally biased region" description="Low complexity" evidence="1">
    <location>
        <begin position="15"/>
        <end position="32"/>
    </location>
</feature>
<evidence type="ECO:0000313" key="4">
    <source>
        <dbReference type="EMBL" id="OAH26549.1"/>
    </source>
</evidence>
<keyword evidence="2" id="KW-0472">Membrane</keyword>
<dbReference type="GeneID" id="78284804"/>
<keyword evidence="5" id="KW-1185">Reference proteome</keyword>
<reference evidence="4" key="1">
    <citation type="submission" date="2016-02" db="EMBL/GenBank/DDBJ databases">
        <authorList>
            <person name="Wen L."/>
            <person name="He K."/>
            <person name="Yang H."/>
        </authorList>
    </citation>
    <scope>NUCLEOTIDE SEQUENCE [LARGE SCALE GENOMIC DNA]</scope>
    <source>
        <strain evidence="4">GA-15</strain>
    </source>
</reference>
<gene>
    <name evidence="4" type="ORF">AYJ05_03630</name>
    <name evidence="3" type="ORF">HF853_05715</name>
</gene>
<protein>
    <submittedName>
        <fullName evidence="4">Uncharacterized protein</fullName>
    </submittedName>
</protein>
<feature type="compositionally biased region" description="Acidic residues" evidence="1">
    <location>
        <begin position="106"/>
        <end position="122"/>
    </location>
</feature>
<dbReference type="RefSeq" id="WP_066792394.1">
    <property type="nucleotide sequence ID" value="NZ_CAJUDP010000035.1"/>
</dbReference>
<evidence type="ECO:0000256" key="1">
    <source>
        <dbReference type="SAM" id="MobiDB-lite"/>
    </source>
</evidence>
<evidence type="ECO:0000313" key="3">
    <source>
        <dbReference type="EMBL" id="NME89176.1"/>
    </source>
</evidence>
<dbReference type="Proteomes" id="UP000076947">
    <property type="component" value="Unassembled WGS sequence"/>
</dbReference>
<reference evidence="3 6" key="3">
    <citation type="submission" date="2020-04" db="EMBL/GenBank/DDBJ databases">
        <authorList>
            <person name="Hitch T.C.A."/>
            <person name="Wylensek D."/>
            <person name="Clavel T."/>
        </authorList>
    </citation>
    <scope>NUCLEOTIDE SEQUENCE [LARGE SCALE GENOMIC DNA]</scope>
    <source>
        <strain evidence="3 6">BL-383-APC-3D</strain>
    </source>
</reference>
<sequence>MNDRPRQYFPGEDGPNPAQQDYNQQPQNAQQPEGYYDFPEDESVYPAGGGYDTGHDTGSDGNGLTVTLGIIAALALLAAGALLFLWRSSAAEADKEPPPPVTETVTETETEMQTETQTETETETTTVTENPIPDVSDLPEVPEDPDEVEDWINDLFGQRQ</sequence>
<organism evidence="4 5">
    <name type="scientific">Corynebacterium stationis</name>
    <dbReference type="NCBI Taxonomy" id="1705"/>
    <lineage>
        <taxon>Bacteria</taxon>
        <taxon>Bacillati</taxon>
        <taxon>Actinomycetota</taxon>
        <taxon>Actinomycetes</taxon>
        <taxon>Mycobacteriales</taxon>
        <taxon>Corynebacteriaceae</taxon>
        <taxon>Corynebacterium</taxon>
    </lineage>
</organism>
<dbReference type="EMBL" id="LSTQ01000023">
    <property type="protein sequence ID" value="OAH26549.1"/>
    <property type="molecule type" value="Genomic_DNA"/>
</dbReference>
<comment type="caution">
    <text evidence="4">The sequence shown here is derived from an EMBL/GenBank/DDBJ whole genome shotgun (WGS) entry which is preliminary data.</text>
</comment>
<feature type="region of interest" description="Disordered" evidence="1">
    <location>
        <begin position="1"/>
        <end position="64"/>
    </location>
</feature>
<keyword evidence="2" id="KW-1133">Transmembrane helix</keyword>
<feature type="region of interest" description="Disordered" evidence="1">
    <location>
        <begin position="90"/>
        <end position="147"/>
    </location>
</feature>
<keyword evidence="2" id="KW-0812">Transmembrane</keyword>
<name>A0A0X8VCE0_9CORY</name>
<evidence type="ECO:0000313" key="5">
    <source>
        <dbReference type="Proteomes" id="UP000076947"/>
    </source>
</evidence>
<dbReference type="EMBL" id="JABAFZ010000004">
    <property type="protein sequence ID" value="NME89176.1"/>
    <property type="molecule type" value="Genomic_DNA"/>
</dbReference>